<dbReference type="GO" id="GO:0030272">
    <property type="term" value="F:5-formyltetrahydrofolate cyclo-ligase activity"/>
    <property type="evidence" value="ECO:0007669"/>
    <property type="project" value="UniProtKB-EC"/>
</dbReference>
<dbReference type="InterPro" id="IPR037171">
    <property type="entry name" value="NagB/RpiA_transferase-like"/>
</dbReference>
<keyword evidence="5" id="KW-0479">Metal-binding</keyword>
<feature type="binding site" evidence="4">
    <location>
        <begin position="170"/>
        <end position="178"/>
    </location>
    <ligand>
        <name>ATP</name>
        <dbReference type="ChEBI" id="CHEBI:30616"/>
    </ligand>
</feature>
<organism evidence="6 7">
    <name type="scientific">Natronosporangium hydrolyticum</name>
    <dbReference type="NCBI Taxonomy" id="2811111"/>
    <lineage>
        <taxon>Bacteria</taxon>
        <taxon>Bacillati</taxon>
        <taxon>Actinomycetota</taxon>
        <taxon>Actinomycetes</taxon>
        <taxon>Micromonosporales</taxon>
        <taxon>Micromonosporaceae</taxon>
        <taxon>Natronosporangium</taxon>
    </lineage>
</organism>
<keyword evidence="3 4" id="KW-0067">ATP-binding</keyword>
<comment type="similarity">
    <text evidence="1 5">Belongs to the 5-formyltetrahydrofolate cyclo-ligase family.</text>
</comment>
<dbReference type="SUPFAM" id="SSF100950">
    <property type="entry name" value="NagB/RpiA/CoA transferase-like"/>
    <property type="match status" value="1"/>
</dbReference>
<feature type="binding site" evidence="4">
    <location>
        <position position="88"/>
    </location>
    <ligand>
        <name>substrate</name>
    </ligand>
</feature>
<keyword evidence="5" id="KW-0460">Magnesium</keyword>
<dbReference type="EC" id="6.3.3.2" evidence="5"/>
<dbReference type="GO" id="GO:0046872">
    <property type="term" value="F:metal ion binding"/>
    <property type="evidence" value="ECO:0007669"/>
    <property type="project" value="UniProtKB-KW"/>
</dbReference>
<dbReference type="Pfam" id="PF01812">
    <property type="entry name" value="5-FTHF_cyc-lig"/>
    <property type="match status" value="1"/>
</dbReference>
<gene>
    <name evidence="6" type="ORF">JQS43_21340</name>
</gene>
<evidence type="ECO:0000256" key="5">
    <source>
        <dbReference type="RuleBase" id="RU361279"/>
    </source>
</evidence>
<comment type="catalytic activity">
    <reaction evidence="5">
        <text>(6S)-5-formyl-5,6,7,8-tetrahydrofolate + ATP = (6R)-5,10-methenyltetrahydrofolate + ADP + phosphate</text>
        <dbReference type="Rhea" id="RHEA:10488"/>
        <dbReference type="ChEBI" id="CHEBI:30616"/>
        <dbReference type="ChEBI" id="CHEBI:43474"/>
        <dbReference type="ChEBI" id="CHEBI:57455"/>
        <dbReference type="ChEBI" id="CHEBI:57457"/>
        <dbReference type="ChEBI" id="CHEBI:456216"/>
        <dbReference type="EC" id="6.3.3.2"/>
    </reaction>
</comment>
<accession>A0A895Y8J3</accession>
<dbReference type="KEGG" id="nhy:JQS43_21340"/>
<comment type="cofactor">
    <cofactor evidence="5">
        <name>Mg(2+)</name>
        <dbReference type="ChEBI" id="CHEBI:18420"/>
    </cofactor>
</comment>
<evidence type="ECO:0000313" key="7">
    <source>
        <dbReference type="Proteomes" id="UP000662857"/>
    </source>
</evidence>
<dbReference type="NCBIfam" id="TIGR02727">
    <property type="entry name" value="MTHFS_bact"/>
    <property type="match status" value="1"/>
</dbReference>
<proteinExistence type="inferred from homology"/>
<dbReference type="PANTHER" id="PTHR23407">
    <property type="entry name" value="ATPASE INHIBITOR/5-FORMYLTETRAHYDROFOLATE CYCLO-LIGASE"/>
    <property type="match status" value="1"/>
</dbReference>
<keyword evidence="6" id="KW-0436">Ligase</keyword>
<protein>
    <recommendedName>
        <fullName evidence="5">5-formyltetrahydrofolate cyclo-ligase</fullName>
        <ecNumber evidence="5">6.3.3.2</ecNumber>
    </recommendedName>
</protein>
<evidence type="ECO:0000256" key="3">
    <source>
        <dbReference type="ARBA" id="ARBA00022840"/>
    </source>
</evidence>
<dbReference type="Gene3D" id="3.40.50.10420">
    <property type="entry name" value="NagB/RpiA/CoA transferase-like"/>
    <property type="match status" value="1"/>
</dbReference>
<sequence>MRCLHSGANDVGSAQAFRVSDSGEPIDHATSKAALRSRLLAARRQLTDRERATAAAAVQATLHQVLAALPPPARGGLTVTAYAPFGAEPGGADLPDVLLAALADQPAGGRLLLPVLRPDLDLSWARYEGQLAAGHRGMREPVGPRLGRGAVAEADLVLVPAVAVDQRGVRLGRGGGSYDRALARVPAGVPVLALLHDGELLAEVPAEPHDARVTGAVTPASGLVRTATGGSDPIAC</sequence>
<evidence type="ECO:0000256" key="2">
    <source>
        <dbReference type="ARBA" id="ARBA00022741"/>
    </source>
</evidence>
<evidence type="ECO:0000256" key="1">
    <source>
        <dbReference type="ARBA" id="ARBA00010638"/>
    </source>
</evidence>
<dbReference type="EMBL" id="CP070499">
    <property type="protein sequence ID" value="QSB14054.1"/>
    <property type="molecule type" value="Genomic_DNA"/>
</dbReference>
<dbReference type="PIRSF" id="PIRSF006806">
    <property type="entry name" value="FTHF_cligase"/>
    <property type="match status" value="1"/>
</dbReference>
<dbReference type="AlphaFoldDB" id="A0A895Y8J3"/>
<reference evidence="6" key="1">
    <citation type="submission" date="2021-02" db="EMBL/GenBank/DDBJ databases">
        <title>Natrosporangium hydrolyticum gen. nov., sp. nov, a haloalkaliphilic actinobacterium from a soda solonchak soil.</title>
        <authorList>
            <person name="Sorokin D.Y."/>
            <person name="Khijniak T.V."/>
            <person name="Zakharycheva A.P."/>
            <person name="Boueva O.V."/>
            <person name="Ariskina E.V."/>
            <person name="Hahnke R.L."/>
            <person name="Bunk B."/>
            <person name="Sproer C."/>
            <person name="Schumann P."/>
            <person name="Evtushenko L.I."/>
            <person name="Kublanov I.V."/>
        </authorList>
    </citation>
    <scope>NUCLEOTIDE SEQUENCE</scope>
    <source>
        <strain evidence="6">DSM 106523</strain>
    </source>
</reference>
<evidence type="ECO:0000256" key="4">
    <source>
        <dbReference type="PIRSR" id="PIRSR006806-1"/>
    </source>
</evidence>
<keyword evidence="2 4" id="KW-0547">Nucleotide-binding</keyword>
<dbReference type="PANTHER" id="PTHR23407:SF1">
    <property type="entry name" value="5-FORMYLTETRAHYDROFOLATE CYCLO-LIGASE"/>
    <property type="match status" value="1"/>
</dbReference>
<feature type="binding site" evidence="4">
    <location>
        <begin position="32"/>
        <end position="36"/>
    </location>
    <ligand>
        <name>ATP</name>
        <dbReference type="ChEBI" id="CHEBI:30616"/>
    </ligand>
</feature>
<dbReference type="GO" id="GO:0009396">
    <property type="term" value="P:folic acid-containing compound biosynthetic process"/>
    <property type="evidence" value="ECO:0007669"/>
    <property type="project" value="TreeGrafter"/>
</dbReference>
<dbReference type="GO" id="GO:0005524">
    <property type="term" value="F:ATP binding"/>
    <property type="evidence" value="ECO:0007669"/>
    <property type="project" value="UniProtKB-KW"/>
</dbReference>
<dbReference type="InterPro" id="IPR024185">
    <property type="entry name" value="FTHF_cligase-like_sf"/>
</dbReference>
<name>A0A895Y8J3_9ACTN</name>
<dbReference type="GO" id="GO:0035999">
    <property type="term" value="P:tetrahydrofolate interconversion"/>
    <property type="evidence" value="ECO:0007669"/>
    <property type="project" value="TreeGrafter"/>
</dbReference>
<evidence type="ECO:0000313" key="6">
    <source>
        <dbReference type="EMBL" id="QSB14054.1"/>
    </source>
</evidence>
<dbReference type="Proteomes" id="UP000662857">
    <property type="component" value="Chromosome"/>
</dbReference>
<keyword evidence="7" id="KW-1185">Reference proteome</keyword>
<dbReference type="InterPro" id="IPR002698">
    <property type="entry name" value="FTHF_cligase"/>
</dbReference>